<dbReference type="PRINTS" id="PR00080">
    <property type="entry name" value="SDRFAMILY"/>
</dbReference>
<dbReference type="PRINTS" id="PR00081">
    <property type="entry name" value="GDHRDH"/>
</dbReference>
<keyword evidence="5" id="KW-1185">Reference proteome</keyword>
<gene>
    <name evidence="4" type="ORF">BFS30_17840</name>
</gene>
<comment type="similarity">
    <text evidence="1 3">Belongs to the short-chain dehydrogenases/reductases (SDR) family.</text>
</comment>
<dbReference type="PANTHER" id="PTHR43115:SF4">
    <property type="entry name" value="DEHYDROGENASE_REDUCTASE SDR FAMILY MEMBER 11"/>
    <property type="match status" value="1"/>
</dbReference>
<dbReference type="EMBL" id="CP017141">
    <property type="protein sequence ID" value="AOM78867.1"/>
    <property type="molecule type" value="Genomic_DNA"/>
</dbReference>
<protein>
    <submittedName>
        <fullName evidence="4">Oxidoreductase</fullName>
    </submittedName>
</protein>
<organism evidence="4 5">
    <name type="scientific">Pedobacter steynii</name>
    <dbReference type="NCBI Taxonomy" id="430522"/>
    <lineage>
        <taxon>Bacteria</taxon>
        <taxon>Pseudomonadati</taxon>
        <taxon>Bacteroidota</taxon>
        <taxon>Sphingobacteriia</taxon>
        <taxon>Sphingobacteriales</taxon>
        <taxon>Sphingobacteriaceae</taxon>
        <taxon>Pedobacter</taxon>
    </lineage>
</organism>
<accession>A0A1D7QJL7</accession>
<dbReference type="FunFam" id="3.40.50.720:FF:000084">
    <property type="entry name" value="Short-chain dehydrogenase reductase"/>
    <property type="match status" value="1"/>
</dbReference>
<sequence length="252" mass="27219">MKNLNDYWTKRISGKKVLVTGGTTGIGREVVILLVALGARCMICGRNQPQIDETITAAIAQGGSGSCEGLVADLADADDIINLFETTDRQLGGIDILINNAALGYGSVTEGSYQDWDYIIRTNLTAYLACAHQAIKRMEAAGSGHIINIGSMSADVREVGSSVYVATKSAIQGFSETLRKEVNCKGIKVTLIEPGAVDTDMQPDSGPEKEEQVQNLEMLRTEDIAMAVTFCLAQHERCDVVNMQIRPHLQII</sequence>
<keyword evidence="2" id="KW-0560">Oxidoreductase</keyword>
<evidence type="ECO:0000313" key="5">
    <source>
        <dbReference type="Proteomes" id="UP000094313"/>
    </source>
</evidence>
<name>A0A1D7QJL7_9SPHI</name>
<dbReference type="Pfam" id="PF00106">
    <property type="entry name" value="adh_short"/>
    <property type="match status" value="1"/>
</dbReference>
<dbReference type="RefSeq" id="WP_069380531.1">
    <property type="nucleotide sequence ID" value="NZ_CP017141.1"/>
</dbReference>
<evidence type="ECO:0000256" key="2">
    <source>
        <dbReference type="ARBA" id="ARBA00023002"/>
    </source>
</evidence>
<dbReference type="OrthoDB" id="658698at2"/>
<dbReference type="CDD" id="cd05233">
    <property type="entry name" value="SDR_c"/>
    <property type="match status" value="1"/>
</dbReference>
<dbReference type="Gene3D" id="3.40.50.720">
    <property type="entry name" value="NAD(P)-binding Rossmann-like Domain"/>
    <property type="match status" value="1"/>
</dbReference>
<dbReference type="PROSITE" id="PS00061">
    <property type="entry name" value="ADH_SHORT"/>
    <property type="match status" value="1"/>
</dbReference>
<evidence type="ECO:0000256" key="1">
    <source>
        <dbReference type="ARBA" id="ARBA00006484"/>
    </source>
</evidence>
<evidence type="ECO:0000313" key="4">
    <source>
        <dbReference type="EMBL" id="AOM78867.1"/>
    </source>
</evidence>
<dbReference type="AlphaFoldDB" id="A0A1D7QJL7"/>
<dbReference type="InterPro" id="IPR020904">
    <property type="entry name" value="Sc_DH/Rdtase_CS"/>
</dbReference>
<dbReference type="KEGG" id="psty:BFS30_17840"/>
<dbReference type="PANTHER" id="PTHR43115">
    <property type="entry name" value="DEHYDROGENASE/REDUCTASE SDR FAMILY MEMBER 11"/>
    <property type="match status" value="1"/>
</dbReference>
<reference evidence="4 5" key="1">
    <citation type="submission" date="2016-08" db="EMBL/GenBank/DDBJ databases">
        <authorList>
            <person name="Seilhamer J.J."/>
        </authorList>
    </citation>
    <scope>NUCLEOTIDE SEQUENCE [LARGE SCALE GENOMIC DNA]</scope>
    <source>
        <strain evidence="4 5">DX4</strain>
    </source>
</reference>
<dbReference type="InterPro" id="IPR002347">
    <property type="entry name" value="SDR_fam"/>
</dbReference>
<dbReference type="SUPFAM" id="SSF51735">
    <property type="entry name" value="NAD(P)-binding Rossmann-fold domains"/>
    <property type="match status" value="1"/>
</dbReference>
<dbReference type="Proteomes" id="UP000094313">
    <property type="component" value="Chromosome"/>
</dbReference>
<dbReference type="GO" id="GO:0016491">
    <property type="term" value="F:oxidoreductase activity"/>
    <property type="evidence" value="ECO:0007669"/>
    <property type="project" value="UniProtKB-KW"/>
</dbReference>
<proteinExistence type="inferred from homology"/>
<dbReference type="InterPro" id="IPR036291">
    <property type="entry name" value="NAD(P)-bd_dom_sf"/>
</dbReference>
<evidence type="ECO:0000256" key="3">
    <source>
        <dbReference type="RuleBase" id="RU000363"/>
    </source>
</evidence>